<proteinExistence type="inferred from homology"/>
<keyword evidence="3 4" id="KW-0732">Signal</keyword>
<organism evidence="6 7">
    <name type="scientific">Rubripirellula reticaptiva</name>
    <dbReference type="NCBI Taxonomy" id="2528013"/>
    <lineage>
        <taxon>Bacteria</taxon>
        <taxon>Pseudomonadati</taxon>
        <taxon>Planctomycetota</taxon>
        <taxon>Planctomycetia</taxon>
        <taxon>Pirellulales</taxon>
        <taxon>Pirellulaceae</taxon>
        <taxon>Rubripirellula</taxon>
    </lineage>
</organism>
<evidence type="ECO:0000313" key="7">
    <source>
        <dbReference type="Proteomes" id="UP000317977"/>
    </source>
</evidence>
<keyword evidence="7" id="KW-1185">Reference proteome</keyword>
<feature type="signal peptide" evidence="4">
    <location>
        <begin position="1"/>
        <end position="27"/>
    </location>
</feature>
<evidence type="ECO:0000259" key="5">
    <source>
        <dbReference type="Pfam" id="PF13407"/>
    </source>
</evidence>
<evidence type="ECO:0000313" key="6">
    <source>
        <dbReference type="EMBL" id="TWU49245.1"/>
    </source>
</evidence>
<comment type="caution">
    <text evidence="6">The sequence shown here is derived from an EMBL/GenBank/DDBJ whole genome shotgun (WGS) entry which is preliminary data.</text>
</comment>
<dbReference type="AlphaFoldDB" id="A0A5C6ELB4"/>
<dbReference type="PANTHER" id="PTHR46847">
    <property type="entry name" value="D-ALLOSE-BINDING PERIPLASMIC PROTEIN-RELATED"/>
    <property type="match status" value="1"/>
</dbReference>
<comment type="similarity">
    <text evidence="2">Belongs to the bacterial solute-binding protein 2 family.</text>
</comment>
<feature type="domain" description="Periplasmic binding protein" evidence="5">
    <location>
        <begin position="45"/>
        <end position="299"/>
    </location>
</feature>
<dbReference type="Proteomes" id="UP000317977">
    <property type="component" value="Unassembled WGS sequence"/>
</dbReference>
<dbReference type="InterPro" id="IPR028082">
    <property type="entry name" value="Peripla_BP_I"/>
</dbReference>
<dbReference type="GO" id="GO:0030313">
    <property type="term" value="C:cell envelope"/>
    <property type="evidence" value="ECO:0007669"/>
    <property type="project" value="UniProtKB-SubCell"/>
</dbReference>
<dbReference type="InterPro" id="IPR025997">
    <property type="entry name" value="SBP_2_dom"/>
</dbReference>
<evidence type="ECO:0000256" key="4">
    <source>
        <dbReference type="SAM" id="SignalP"/>
    </source>
</evidence>
<sequence precursor="true">MNRTKTSLSAIYQLAFLLLLTLTGCTSNTTTNESSSGKAKEPKRIAVIVSTLNNPWFVVLGETARDRAVELGYEANMFDSQNDTAKEAEHFDNVVAAGYSAILFNPTDADGSIANVKRATEAGLPVFCIDREINSTDAATAQLLSDNYSGCVDLGKYFVEKLGEKGKYVELLGLVGDNNTWNRSKGFHSVVDRYEGLEMVAQQSADFDRNKALEVMESILQSHDDINAVFCGNDAMAMGAYQALLAADKADQVKVFGYDGSEDVVKSISEGKIAATVMQYPKVMAQTSAEYAHEYLANGKRDFDQKIPVNVDLVSQENIDDFAGYGKKE</sequence>
<dbReference type="EMBL" id="SJPX01000004">
    <property type="protein sequence ID" value="TWU49245.1"/>
    <property type="molecule type" value="Genomic_DNA"/>
</dbReference>
<dbReference type="OrthoDB" id="250606at2"/>
<dbReference type="RefSeq" id="WP_146535533.1">
    <property type="nucleotide sequence ID" value="NZ_SJPX01000004.1"/>
</dbReference>
<feature type="chain" id="PRO_5023053018" evidence="4">
    <location>
        <begin position="28"/>
        <end position="329"/>
    </location>
</feature>
<gene>
    <name evidence="6" type="primary">rbsB_3</name>
    <name evidence="6" type="ORF">Poly59_38590</name>
</gene>
<evidence type="ECO:0000256" key="2">
    <source>
        <dbReference type="ARBA" id="ARBA00007639"/>
    </source>
</evidence>
<evidence type="ECO:0000256" key="3">
    <source>
        <dbReference type="ARBA" id="ARBA00022729"/>
    </source>
</evidence>
<dbReference type="PROSITE" id="PS51257">
    <property type="entry name" value="PROKAR_LIPOPROTEIN"/>
    <property type="match status" value="1"/>
</dbReference>
<dbReference type="SUPFAM" id="SSF53822">
    <property type="entry name" value="Periplasmic binding protein-like I"/>
    <property type="match status" value="1"/>
</dbReference>
<accession>A0A5C6ELB4</accession>
<dbReference type="Pfam" id="PF13407">
    <property type="entry name" value="Peripla_BP_4"/>
    <property type="match status" value="1"/>
</dbReference>
<dbReference type="GO" id="GO:0030246">
    <property type="term" value="F:carbohydrate binding"/>
    <property type="evidence" value="ECO:0007669"/>
    <property type="project" value="UniProtKB-ARBA"/>
</dbReference>
<comment type="subcellular location">
    <subcellularLocation>
        <location evidence="1">Cell envelope</location>
    </subcellularLocation>
</comment>
<evidence type="ECO:0000256" key="1">
    <source>
        <dbReference type="ARBA" id="ARBA00004196"/>
    </source>
</evidence>
<name>A0A5C6ELB4_9BACT</name>
<reference evidence="6 7" key="1">
    <citation type="submission" date="2019-02" db="EMBL/GenBank/DDBJ databases">
        <title>Deep-cultivation of Planctomycetes and their phenomic and genomic characterization uncovers novel biology.</title>
        <authorList>
            <person name="Wiegand S."/>
            <person name="Jogler M."/>
            <person name="Boedeker C."/>
            <person name="Pinto D."/>
            <person name="Vollmers J."/>
            <person name="Rivas-Marin E."/>
            <person name="Kohn T."/>
            <person name="Peeters S.H."/>
            <person name="Heuer A."/>
            <person name="Rast P."/>
            <person name="Oberbeckmann S."/>
            <person name="Bunk B."/>
            <person name="Jeske O."/>
            <person name="Meyerdierks A."/>
            <person name="Storesund J.E."/>
            <person name="Kallscheuer N."/>
            <person name="Luecker S."/>
            <person name="Lage O.M."/>
            <person name="Pohl T."/>
            <person name="Merkel B.J."/>
            <person name="Hornburger P."/>
            <person name="Mueller R.-W."/>
            <person name="Bruemmer F."/>
            <person name="Labrenz M."/>
            <person name="Spormann A.M."/>
            <person name="Op Den Camp H."/>
            <person name="Overmann J."/>
            <person name="Amann R."/>
            <person name="Jetten M.S.M."/>
            <person name="Mascher T."/>
            <person name="Medema M.H."/>
            <person name="Devos D.P."/>
            <person name="Kaster A.-K."/>
            <person name="Ovreas L."/>
            <person name="Rohde M."/>
            <person name="Galperin M.Y."/>
            <person name="Jogler C."/>
        </authorList>
    </citation>
    <scope>NUCLEOTIDE SEQUENCE [LARGE SCALE GENOMIC DNA]</scope>
    <source>
        <strain evidence="6 7">Poly59</strain>
    </source>
</reference>
<dbReference type="PANTHER" id="PTHR46847:SF1">
    <property type="entry name" value="D-ALLOSE-BINDING PERIPLASMIC PROTEIN-RELATED"/>
    <property type="match status" value="1"/>
</dbReference>
<protein>
    <submittedName>
        <fullName evidence="6">D-ribose-binding periplasmic protein</fullName>
    </submittedName>
</protein>
<dbReference type="Gene3D" id="3.40.50.2300">
    <property type="match status" value="2"/>
</dbReference>
<dbReference type="CDD" id="cd19967">
    <property type="entry name" value="PBP1_TmRBP-like"/>
    <property type="match status" value="1"/>
</dbReference>